<name>A0A1G4YT56_9ENTR</name>
<dbReference type="AlphaFoldDB" id="A0A1G4YT56"/>
<evidence type="ECO:0000313" key="1">
    <source>
        <dbReference type="EMBL" id="SCX56606.1"/>
    </source>
</evidence>
<sequence>MLNTRALNAMSDKLKWITIQEAIAIANNIKDTNLTDSDIYRHALYGNIRLSIYFQSPIIVRKIQTSTVKIKLHPLNSSLIDQFCILEKNCFLNERNLIFSTEGRYIYPAQRIIDTPLIGYEYVLVQRLLAISLGIAPPVISENHTNYGVTVSLGGHFFQVFEKVTWQERVNQQIMRLPENAISCISEQLPQLPTNKACHKEYFPVYDLPRDACFVIRYAELEKLINIPVKSASPRLASTRVSTPLSRLFWLACKNNDVISPLIKQPYKLLSIFEQWASDEGIMDRLSGDTLKTALERGSPASISAKK</sequence>
<dbReference type="Proteomes" id="UP000183569">
    <property type="component" value="Unassembled WGS sequence"/>
</dbReference>
<dbReference type="GeneID" id="23843359"/>
<reference evidence="1 2" key="1">
    <citation type="submission" date="2016-10" db="EMBL/GenBank/DDBJ databases">
        <authorList>
            <person name="Varghese N."/>
            <person name="Submissions S."/>
        </authorList>
    </citation>
    <scope>NUCLEOTIDE SEQUENCE [LARGE SCALE GENOMIC DNA]</scope>
    <source>
        <strain evidence="1 2">CGMCC 1.12102</strain>
    </source>
</reference>
<protein>
    <submittedName>
        <fullName evidence="1">Uncharacterized protein</fullName>
    </submittedName>
</protein>
<accession>A0A1G4YT56</accession>
<dbReference type="EMBL" id="FMUI01000011">
    <property type="protein sequence ID" value="SCX56606.1"/>
    <property type="molecule type" value="Genomic_DNA"/>
</dbReference>
<evidence type="ECO:0000313" key="2">
    <source>
        <dbReference type="Proteomes" id="UP000183569"/>
    </source>
</evidence>
<proteinExistence type="predicted"/>
<organism evidence="1 2">
    <name type="scientific">Kosakonia sacchari</name>
    <dbReference type="NCBI Taxonomy" id="1158459"/>
    <lineage>
        <taxon>Bacteria</taxon>
        <taxon>Pseudomonadati</taxon>
        <taxon>Pseudomonadota</taxon>
        <taxon>Gammaproteobacteria</taxon>
        <taxon>Enterobacterales</taxon>
        <taxon>Enterobacteriaceae</taxon>
        <taxon>Kosakonia</taxon>
    </lineage>
</organism>
<comment type="caution">
    <text evidence="1">The sequence shown here is derived from an EMBL/GenBank/DDBJ whole genome shotgun (WGS) entry which is preliminary data.</text>
</comment>
<gene>
    <name evidence="1" type="ORF">SAMN02927897_03328</name>
</gene>
<dbReference type="RefSeq" id="WP_017459211.1">
    <property type="nucleotide sequence ID" value="NZ_FMUI01000011.1"/>
</dbReference>